<evidence type="ECO:0000313" key="2">
    <source>
        <dbReference type="EMBL" id="RCS23290.1"/>
    </source>
</evidence>
<organism evidence="2 3">
    <name type="scientific">Phyllobacterium salinisoli</name>
    <dbReference type="NCBI Taxonomy" id="1899321"/>
    <lineage>
        <taxon>Bacteria</taxon>
        <taxon>Pseudomonadati</taxon>
        <taxon>Pseudomonadota</taxon>
        <taxon>Alphaproteobacteria</taxon>
        <taxon>Hyphomicrobiales</taxon>
        <taxon>Phyllobacteriaceae</taxon>
        <taxon>Phyllobacterium</taxon>
    </lineage>
</organism>
<feature type="compositionally biased region" description="Basic and acidic residues" evidence="1">
    <location>
        <begin position="154"/>
        <end position="167"/>
    </location>
</feature>
<dbReference type="AlphaFoldDB" id="A0A368K5K9"/>
<comment type="caution">
    <text evidence="2">The sequence shown here is derived from an EMBL/GenBank/DDBJ whole genome shotgun (WGS) entry which is preliminary data.</text>
</comment>
<name>A0A368K5K9_9HYPH</name>
<evidence type="ECO:0000313" key="3">
    <source>
        <dbReference type="Proteomes" id="UP000253420"/>
    </source>
</evidence>
<dbReference type="EMBL" id="QOZG01000005">
    <property type="protein sequence ID" value="RCS23290.1"/>
    <property type="molecule type" value="Genomic_DNA"/>
</dbReference>
<feature type="region of interest" description="Disordered" evidence="1">
    <location>
        <begin position="154"/>
        <end position="178"/>
    </location>
</feature>
<keyword evidence="3" id="KW-1185">Reference proteome</keyword>
<reference evidence="2 3" key="1">
    <citation type="submission" date="2018-07" db="EMBL/GenBank/DDBJ databases">
        <title>The draft genome of Phyllobacterium salinisoli.</title>
        <authorList>
            <person name="Liu L."/>
            <person name="Li L."/>
            <person name="Zhang X."/>
            <person name="Liang L."/>
        </authorList>
    </citation>
    <scope>NUCLEOTIDE SEQUENCE [LARGE SCALE GENOMIC DNA]</scope>
    <source>
        <strain evidence="2 3">LLAN61</strain>
    </source>
</reference>
<sequence>MPTPPSSVAIERTRVGYRLTSKYGVPHANIAFLLGMKEKNYLTRLRQLGINPNGDAARLPGMEEILANIRAELMRLTEGGKVPDKGAIDALVSLARALKAVIDLERESTARPVTDADPVPVKPEELREALARIDRRINELADLRAAEIIRRWPERQNERPFEGRTGDSADQGVVSPGA</sequence>
<gene>
    <name evidence="2" type="ORF">DUT91_13400</name>
</gene>
<dbReference type="Proteomes" id="UP000253420">
    <property type="component" value="Unassembled WGS sequence"/>
</dbReference>
<proteinExistence type="predicted"/>
<evidence type="ECO:0000256" key="1">
    <source>
        <dbReference type="SAM" id="MobiDB-lite"/>
    </source>
</evidence>
<protein>
    <submittedName>
        <fullName evidence="2">Uncharacterized protein</fullName>
    </submittedName>
</protein>
<accession>A0A368K5K9</accession>